<keyword evidence="3" id="KW-1185">Reference proteome</keyword>
<name>A0AAD7NJA4_9AGAR</name>
<feature type="region of interest" description="Disordered" evidence="1">
    <location>
        <begin position="427"/>
        <end position="457"/>
    </location>
</feature>
<feature type="region of interest" description="Disordered" evidence="1">
    <location>
        <begin position="69"/>
        <end position="113"/>
    </location>
</feature>
<dbReference type="EMBL" id="JARJLG010000042">
    <property type="protein sequence ID" value="KAJ7762770.1"/>
    <property type="molecule type" value="Genomic_DNA"/>
</dbReference>
<organism evidence="2 3">
    <name type="scientific">Mycena maculata</name>
    <dbReference type="NCBI Taxonomy" id="230809"/>
    <lineage>
        <taxon>Eukaryota</taxon>
        <taxon>Fungi</taxon>
        <taxon>Dikarya</taxon>
        <taxon>Basidiomycota</taxon>
        <taxon>Agaricomycotina</taxon>
        <taxon>Agaricomycetes</taxon>
        <taxon>Agaricomycetidae</taxon>
        <taxon>Agaricales</taxon>
        <taxon>Marasmiineae</taxon>
        <taxon>Mycenaceae</taxon>
        <taxon>Mycena</taxon>
    </lineage>
</organism>
<accession>A0AAD7NJA4</accession>
<protein>
    <submittedName>
        <fullName evidence="2">Uncharacterized protein</fullName>
    </submittedName>
</protein>
<evidence type="ECO:0000313" key="3">
    <source>
        <dbReference type="Proteomes" id="UP001215280"/>
    </source>
</evidence>
<dbReference type="AlphaFoldDB" id="A0AAD7NJA4"/>
<gene>
    <name evidence="2" type="ORF">DFH07DRAFT_771000</name>
</gene>
<evidence type="ECO:0000313" key="2">
    <source>
        <dbReference type="EMBL" id="KAJ7762770.1"/>
    </source>
</evidence>
<evidence type="ECO:0000256" key="1">
    <source>
        <dbReference type="SAM" id="MobiDB-lite"/>
    </source>
</evidence>
<reference evidence="2" key="1">
    <citation type="submission" date="2023-03" db="EMBL/GenBank/DDBJ databases">
        <title>Massive genome expansion in bonnet fungi (Mycena s.s.) driven by repeated elements and novel gene families across ecological guilds.</title>
        <authorList>
            <consortium name="Lawrence Berkeley National Laboratory"/>
            <person name="Harder C.B."/>
            <person name="Miyauchi S."/>
            <person name="Viragh M."/>
            <person name="Kuo A."/>
            <person name="Thoen E."/>
            <person name="Andreopoulos B."/>
            <person name="Lu D."/>
            <person name="Skrede I."/>
            <person name="Drula E."/>
            <person name="Henrissat B."/>
            <person name="Morin E."/>
            <person name="Kohler A."/>
            <person name="Barry K."/>
            <person name="LaButti K."/>
            <person name="Morin E."/>
            <person name="Salamov A."/>
            <person name="Lipzen A."/>
            <person name="Mereny Z."/>
            <person name="Hegedus B."/>
            <person name="Baldrian P."/>
            <person name="Stursova M."/>
            <person name="Weitz H."/>
            <person name="Taylor A."/>
            <person name="Grigoriev I.V."/>
            <person name="Nagy L.G."/>
            <person name="Martin F."/>
            <person name="Kauserud H."/>
        </authorList>
    </citation>
    <scope>NUCLEOTIDE SEQUENCE</scope>
    <source>
        <strain evidence="2">CBHHK188m</strain>
    </source>
</reference>
<sequence length="457" mass="50371">MSTNKPNPPSKRKSNVAVPQAASGKAPSNPMGGPVTCGKEMILIAQGEALFPPPSSLVTASMPSTPRPPIIIKLLPPGAKTPASSVRSGGLPDLQTVSDSSVSESPSGAQQNVEERSMYISTLLRATKECSELGTEEAAPFVSSMLSMMRGVCDSEPPSFASLVNPLPSKDASAALSQIENDSITAALMDRRGRHEIGACLHHHHPAYDPKTDDNPLLPYGAEDSVLPGKTPEESIALHDVVMRWSLPHRTWHWNDLKEGVTLFYEPRVSHADLIVYLTDTGVKVYSLRKFHLGRIAQLTPAVHQVLYGIYEFCETLKSRPFEIDPHCLQFRLYQSMKHAKKNLNTIKMVYGQNRLDIVSSVDSTLSSVRSNFRKAMPSVELGKIIVRPDYGGQIEPEIRAHFVTRYNSEHHKRYYRYDTMAKVMAQKLPPSPDPSPVDGEDVPPQETPPWLGTIPR</sequence>
<feature type="region of interest" description="Disordered" evidence="1">
    <location>
        <begin position="1"/>
        <end position="39"/>
    </location>
</feature>
<proteinExistence type="predicted"/>
<comment type="caution">
    <text evidence="2">The sequence shown here is derived from an EMBL/GenBank/DDBJ whole genome shotgun (WGS) entry which is preliminary data.</text>
</comment>
<dbReference type="Proteomes" id="UP001215280">
    <property type="component" value="Unassembled WGS sequence"/>
</dbReference>
<feature type="compositionally biased region" description="Low complexity" evidence="1">
    <location>
        <begin position="98"/>
        <end position="107"/>
    </location>
</feature>